<evidence type="ECO:0000256" key="1">
    <source>
        <dbReference type="PROSITE-ProRule" id="PRU00182"/>
    </source>
</evidence>
<dbReference type="PROSITE" id="PS50889">
    <property type="entry name" value="S4"/>
    <property type="match status" value="1"/>
</dbReference>
<name>A0A4R3NHT8_9BACI</name>
<feature type="domain" description="RNA-binding S4" evidence="2">
    <location>
        <begin position="181"/>
        <end position="241"/>
    </location>
</feature>
<protein>
    <submittedName>
        <fullName evidence="3">RNA-binding protein YlmH</fullName>
    </submittedName>
</protein>
<dbReference type="InterPro" id="IPR012677">
    <property type="entry name" value="Nucleotide-bd_a/b_plait_sf"/>
</dbReference>
<dbReference type="Pfam" id="PF17774">
    <property type="entry name" value="YlmH_RBD"/>
    <property type="match status" value="1"/>
</dbReference>
<evidence type="ECO:0000313" key="3">
    <source>
        <dbReference type="EMBL" id="TCT26852.1"/>
    </source>
</evidence>
<dbReference type="InterPro" id="IPR048443">
    <property type="entry name" value="RqcP2_N"/>
</dbReference>
<accession>A0A4R3NHT8</accession>
<evidence type="ECO:0000313" key="4">
    <source>
        <dbReference type="Proteomes" id="UP000294650"/>
    </source>
</evidence>
<dbReference type="Pfam" id="PF01479">
    <property type="entry name" value="S4"/>
    <property type="match status" value="1"/>
</dbReference>
<dbReference type="SUPFAM" id="SSF55174">
    <property type="entry name" value="Alpha-L RNA-binding motif"/>
    <property type="match status" value="1"/>
</dbReference>
<evidence type="ECO:0000259" key="2">
    <source>
        <dbReference type="SMART" id="SM00363"/>
    </source>
</evidence>
<dbReference type="OrthoDB" id="9812787at2"/>
<proteinExistence type="predicted"/>
<dbReference type="InterPro" id="IPR036986">
    <property type="entry name" value="S4_RNA-bd_sf"/>
</dbReference>
<keyword evidence="1" id="KW-0694">RNA-binding</keyword>
<dbReference type="PANTHER" id="PTHR13633:SF3">
    <property type="entry name" value="MITOCHONDRIAL TRANSCRIPTION RESCUE FACTOR 1"/>
    <property type="match status" value="1"/>
</dbReference>
<sequence length="257" mass="30060">MDIYQHFREEEKSFIDQVLSWKEEVEQSYIPKLTDFLDPREQHIFQSIVGQHSDFKLHFFGGGEQTERKRGILAPYYENLTEDDFHIGLLEASYPNKFVQITHRDVLGSLMSLGIKRKKLGDIIIHNDRIQILCDQEISTFLRFHLTGIRKAKVEFCEKELRDFRPSQEEWIIISGTVSSLRLDAVISEIYQVSRQKAIDWIKKGAVKVNFRIVENPAFQVEEGDLFSIRKKGRSKFQAIHGKTKKGKWKMTAAKLK</sequence>
<dbReference type="InterPro" id="IPR040591">
    <property type="entry name" value="RqcP2_RBD"/>
</dbReference>
<keyword evidence="4" id="KW-1185">Reference proteome</keyword>
<gene>
    <name evidence="3" type="ORF">EDD68_101208</name>
</gene>
<dbReference type="EMBL" id="SMAN01000001">
    <property type="protein sequence ID" value="TCT26852.1"/>
    <property type="molecule type" value="Genomic_DNA"/>
</dbReference>
<dbReference type="AlphaFoldDB" id="A0A4R3NHT8"/>
<dbReference type="CDD" id="cd00165">
    <property type="entry name" value="S4"/>
    <property type="match status" value="1"/>
</dbReference>
<dbReference type="Gene3D" id="3.30.1370.160">
    <property type="match status" value="1"/>
</dbReference>
<dbReference type="Gene3D" id="3.10.290.10">
    <property type="entry name" value="RNA-binding S4 domain"/>
    <property type="match status" value="1"/>
</dbReference>
<dbReference type="Pfam" id="PF21278">
    <property type="entry name" value="YlmH_1st"/>
    <property type="match status" value="1"/>
</dbReference>
<dbReference type="SMART" id="SM00363">
    <property type="entry name" value="S4"/>
    <property type="match status" value="1"/>
</dbReference>
<dbReference type="Gene3D" id="3.30.70.330">
    <property type="match status" value="1"/>
</dbReference>
<dbReference type="Proteomes" id="UP000294650">
    <property type="component" value="Unassembled WGS sequence"/>
</dbReference>
<dbReference type="GO" id="GO:0003723">
    <property type="term" value="F:RNA binding"/>
    <property type="evidence" value="ECO:0007669"/>
    <property type="project" value="UniProtKB-KW"/>
</dbReference>
<dbReference type="InterPro" id="IPR002942">
    <property type="entry name" value="S4_RNA-bd"/>
</dbReference>
<dbReference type="PANTHER" id="PTHR13633">
    <property type="entry name" value="MITOCHONDRIAL TRANSCRIPTION RESCUE FACTOR 1"/>
    <property type="match status" value="1"/>
</dbReference>
<organism evidence="3 4">
    <name type="scientific">Melghiribacillus thermohalophilus</name>
    <dbReference type="NCBI Taxonomy" id="1324956"/>
    <lineage>
        <taxon>Bacteria</taxon>
        <taxon>Bacillati</taxon>
        <taxon>Bacillota</taxon>
        <taxon>Bacilli</taxon>
        <taxon>Bacillales</taxon>
        <taxon>Bacillaceae</taxon>
        <taxon>Melghiribacillus</taxon>
    </lineage>
</organism>
<reference evidence="3 4" key="1">
    <citation type="submission" date="2019-03" db="EMBL/GenBank/DDBJ databases">
        <title>Genomic Encyclopedia of Type Strains, Phase IV (KMG-IV): sequencing the most valuable type-strain genomes for metagenomic binning, comparative biology and taxonomic classification.</title>
        <authorList>
            <person name="Goeker M."/>
        </authorList>
    </citation>
    <scope>NUCLEOTIDE SEQUENCE [LARGE SCALE GENOMIC DNA]</scope>
    <source>
        <strain evidence="3 4">DSM 25894</strain>
    </source>
</reference>
<comment type="caution">
    <text evidence="3">The sequence shown here is derived from an EMBL/GenBank/DDBJ whole genome shotgun (WGS) entry which is preliminary data.</text>
</comment>